<accession>A0ABM4BPG4</accession>
<evidence type="ECO:0000259" key="11">
    <source>
        <dbReference type="PROSITE" id="PS50808"/>
    </source>
</evidence>
<dbReference type="PANTHER" id="PTHR46481">
    <property type="entry name" value="ZINC FINGER BED DOMAIN-CONTAINING PROTEIN 4"/>
    <property type="match status" value="1"/>
</dbReference>
<evidence type="ECO:0000256" key="6">
    <source>
        <dbReference type="ARBA" id="ARBA00023125"/>
    </source>
</evidence>
<dbReference type="Pfam" id="PF05699">
    <property type="entry name" value="Dimer_Tnp_hAT"/>
    <property type="match status" value="1"/>
</dbReference>
<keyword evidence="3 9" id="KW-0863">Zinc-finger</keyword>
<evidence type="ECO:0000313" key="12">
    <source>
        <dbReference type="Proteomes" id="UP001652625"/>
    </source>
</evidence>
<evidence type="ECO:0000313" key="13">
    <source>
        <dbReference type="RefSeq" id="XP_065651005.1"/>
    </source>
</evidence>
<dbReference type="InterPro" id="IPR052035">
    <property type="entry name" value="ZnF_BED_domain_contain"/>
</dbReference>
<evidence type="ECO:0000256" key="2">
    <source>
        <dbReference type="ARBA" id="ARBA00022723"/>
    </source>
</evidence>
<dbReference type="Pfam" id="PF02892">
    <property type="entry name" value="zf-BED"/>
    <property type="match status" value="1"/>
</dbReference>
<dbReference type="SUPFAM" id="SSF57667">
    <property type="entry name" value="beta-beta-alpha zinc fingers"/>
    <property type="match status" value="1"/>
</dbReference>
<protein>
    <submittedName>
        <fullName evidence="13">Uncharacterized protein LOC136079210</fullName>
    </submittedName>
</protein>
<dbReference type="InterPro" id="IPR008906">
    <property type="entry name" value="HATC_C_dom"/>
</dbReference>
<keyword evidence="2" id="KW-0479">Metal-binding</keyword>
<dbReference type="InterPro" id="IPR003656">
    <property type="entry name" value="Znf_BED"/>
</dbReference>
<evidence type="ECO:0000256" key="5">
    <source>
        <dbReference type="ARBA" id="ARBA00023015"/>
    </source>
</evidence>
<organism evidence="12 13">
    <name type="scientific">Hydra vulgaris</name>
    <name type="common">Hydra</name>
    <name type="synonym">Hydra attenuata</name>
    <dbReference type="NCBI Taxonomy" id="6087"/>
    <lineage>
        <taxon>Eukaryota</taxon>
        <taxon>Metazoa</taxon>
        <taxon>Cnidaria</taxon>
        <taxon>Hydrozoa</taxon>
        <taxon>Hydroidolina</taxon>
        <taxon>Anthoathecata</taxon>
        <taxon>Aplanulata</taxon>
        <taxon>Hydridae</taxon>
        <taxon>Hydra</taxon>
    </lineage>
</organism>
<keyword evidence="5" id="KW-0805">Transcription regulation</keyword>
<evidence type="ECO:0000256" key="3">
    <source>
        <dbReference type="ARBA" id="ARBA00022771"/>
    </source>
</evidence>
<evidence type="ECO:0000256" key="7">
    <source>
        <dbReference type="ARBA" id="ARBA00023163"/>
    </source>
</evidence>
<dbReference type="Proteomes" id="UP001652625">
    <property type="component" value="Chromosome 04"/>
</dbReference>
<evidence type="ECO:0000256" key="10">
    <source>
        <dbReference type="SAM" id="MobiDB-lite"/>
    </source>
</evidence>
<dbReference type="InterPro" id="IPR036236">
    <property type="entry name" value="Znf_C2H2_sf"/>
</dbReference>
<dbReference type="InterPro" id="IPR012337">
    <property type="entry name" value="RNaseH-like_sf"/>
</dbReference>
<comment type="subcellular location">
    <subcellularLocation>
        <location evidence="1">Nucleus</location>
    </subcellularLocation>
</comment>
<feature type="domain" description="BED-type" evidence="11">
    <location>
        <begin position="5"/>
        <end position="57"/>
    </location>
</feature>
<keyword evidence="7" id="KW-0804">Transcription</keyword>
<reference evidence="13" key="1">
    <citation type="submission" date="2025-08" db="UniProtKB">
        <authorList>
            <consortium name="RefSeq"/>
        </authorList>
    </citation>
    <scope>IDENTIFICATION</scope>
</reference>
<dbReference type="SMART" id="SM00614">
    <property type="entry name" value="ZnF_BED"/>
    <property type="match status" value="1"/>
</dbReference>
<feature type="compositionally biased region" description="Acidic residues" evidence="10">
    <location>
        <begin position="268"/>
        <end position="281"/>
    </location>
</feature>
<dbReference type="SUPFAM" id="SSF53098">
    <property type="entry name" value="Ribonuclease H-like"/>
    <property type="match status" value="1"/>
</dbReference>
<feature type="region of interest" description="Disordered" evidence="10">
    <location>
        <begin position="268"/>
        <end position="297"/>
    </location>
</feature>
<keyword evidence="6" id="KW-0238">DNA-binding</keyword>
<dbReference type="RefSeq" id="XP_065651005.1">
    <property type="nucleotide sequence ID" value="XM_065794933.1"/>
</dbReference>
<sequence length="638" mass="72873">MSYGKNHSEVWKHFLLENKGKSTYKCKHCSVELKFHSSTSSFLYHLEHKHKIYLTKVISEKSKNIQPSITTYCNNIGSKAEDELARLTSVDRIPFATLVNSKDNKNGWKAQGLKIPDDRHAIKTIVMNYANSIKLKVVQELQQKKLKGERFSISLDEWTSGKTRRYLCLNVHCSDKCHYGLGMIRINGSLPSERAVNIVIEKLNEFGLNLINDVFGCVTDGASVMKKMGREMGVIHQLCYCHGIHLAVCDILYKKKYLEIETTQEEIMTDEIENETSDSDPDDKNNTEECWNEESNSSVSQEIQFNEDYGIIISKVRKIVKLFRKSPLKNDSLQSICRTDLGEELKPILDTKTRWNSLISMLKRFLKLKNVIAKALIDISRTDLTLKEEEIKQISDIVQALYVVELSVMELGKRDCDLIKSDKIILFLLQNLKEQNTNIGQKLFTVVSERIVERRNCNIAGLLCFLHNPADYKSDSEFPDNLLKYPHKNKIAKTAREIYLRLFLHEEVEAACQSELEYTCNEEPLRKKTKGEELAEIIANTALAAGKTKGITLKSSPQEVLTCIKREIAVLESTENRPSSLEKIYNTMLSLPPSSIEAERSFSAAGLFVTNLRTSLNDDTVDNLCFLRSYLIKREIKS</sequence>
<evidence type="ECO:0000256" key="1">
    <source>
        <dbReference type="ARBA" id="ARBA00004123"/>
    </source>
</evidence>
<dbReference type="PROSITE" id="PS50808">
    <property type="entry name" value="ZF_BED"/>
    <property type="match status" value="1"/>
</dbReference>
<evidence type="ECO:0000256" key="8">
    <source>
        <dbReference type="ARBA" id="ARBA00023242"/>
    </source>
</evidence>
<dbReference type="GeneID" id="136079210"/>
<keyword evidence="8" id="KW-0539">Nucleus</keyword>
<proteinExistence type="predicted"/>
<gene>
    <name evidence="13" type="primary">LOC136079210</name>
</gene>
<evidence type="ECO:0000256" key="4">
    <source>
        <dbReference type="ARBA" id="ARBA00022833"/>
    </source>
</evidence>
<name>A0ABM4BPG4_HYDVU</name>
<keyword evidence="12" id="KW-1185">Reference proteome</keyword>
<dbReference type="PANTHER" id="PTHR46481:SF10">
    <property type="entry name" value="ZINC FINGER BED DOMAIN-CONTAINING PROTEIN 39"/>
    <property type="match status" value="1"/>
</dbReference>
<evidence type="ECO:0000256" key="9">
    <source>
        <dbReference type="PROSITE-ProRule" id="PRU00027"/>
    </source>
</evidence>
<keyword evidence="4" id="KW-0862">Zinc</keyword>